<organism evidence="2 3">
    <name type="scientific">Yersinia enterocolitica</name>
    <dbReference type="NCBI Taxonomy" id="630"/>
    <lineage>
        <taxon>Bacteria</taxon>
        <taxon>Pseudomonadati</taxon>
        <taxon>Pseudomonadota</taxon>
        <taxon>Gammaproteobacteria</taxon>
        <taxon>Enterobacterales</taxon>
        <taxon>Yersiniaceae</taxon>
        <taxon>Yersinia</taxon>
    </lineage>
</organism>
<dbReference type="AlphaFoldDB" id="A0A9P1V0A0"/>
<proteinExistence type="predicted"/>
<evidence type="ECO:0000259" key="1">
    <source>
        <dbReference type="Pfam" id="PF10549"/>
    </source>
</evidence>
<dbReference type="Pfam" id="PF09669">
    <property type="entry name" value="Phage_pRha"/>
    <property type="match status" value="1"/>
</dbReference>
<dbReference type="RefSeq" id="WP_050130099.1">
    <property type="nucleotide sequence ID" value="NZ_CPZF01000001.1"/>
</dbReference>
<dbReference type="EMBL" id="CPZF01000001">
    <property type="protein sequence ID" value="CNF12679.1"/>
    <property type="molecule type" value="Genomic_DNA"/>
</dbReference>
<protein>
    <submittedName>
        <fullName evidence="2">Uncharacterized phage-encoded protein</fullName>
    </submittedName>
</protein>
<gene>
    <name evidence="2" type="ORF">ERS137939_00813</name>
</gene>
<evidence type="ECO:0000313" key="3">
    <source>
        <dbReference type="Proteomes" id="UP000041356"/>
    </source>
</evidence>
<name>A0A9P1V0A0_YEREN</name>
<sequence length="184" mass="21732">MTYPAIVDGIDFRDLVFVSEQEPVTDSFLVAKAFGKHHKNVIRDIERTIAVCPDEFDTKLNFELCFKNNELQNGKPQKFYRLRKDGLMLLVMSYTKKEAMRIKVAYINAFNWMYEMLQVGRRQFEEERNVVMLEYMKEKDVASMSGRLLNRWGRVKKPQLLARIEYLEKRGQIALPGFEKVLTH</sequence>
<comment type="caution">
    <text evidence="2">The sequence shown here is derived from an EMBL/GenBank/DDBJ whole genome shotgun (WGS) entry which is preliminary data.</text>
</comment>
<dbReference type="Pfam" id="PF10549">
    <property type="entry name" value="ORF11CD3"/>
    <property type="match status" value="1"/>
</dbReference>
<dbReference type="Proteomes" id="UP000041356">
    <property type="component" value="Unassembled WGS sequence"/>
</dbReference>
<dbReference type="NCBIfam" id="TIGR02681">
    <property type="entry name" value="phage_pRha"/>
    <property type="match status" value="1"/>
</dbReference>
<reference evidence="2 3" key="1">
    <citation type="submission" date="2015-03" db="EMBL/GenBank/DDBJ databases">
        <authorList>
            <consortium name="Pathogen Informatics"/>
            <person name="Murphy D."/>
        </authorList>
    </citation>
    <scope>NUCLEOTIDE SEQUENCE [LARGE SCALE GENOMIC DNA]</scope>
    <source>
        <strain evidence="2 3">IP27818</strain>
    </source>
</reference>
<evidence type="ECO:0000313" key="2">
    <source>
        <dbReference type="EMBL" id="CNF12679.1"/>
    </source>
</evidence>
<dbReference type="InterPro" id="IPR018877">
    <property type="entry name" value="Phage_P22_Orf201_C"/>
</dbReference>
<feature type="domain" description="Bacteriophage P22 Orf201 C-terminal" evidence="1">
    <location>
        <begin position="124"/>
        <end position="176"/>
    </location>
</feature>
<dbReference type="InterPro" id="IPR014054">
    <property type="entry name" value="Phage_regulatory_Rha"/>
</dbReference>
<accession>A0A9P1V0A0</accession>